<dbReference type="Pfam" id="PF00289">
    <property type="entry name" value="Biotin_carb_N"/>
    <property type="match status" value="1"/>
</dbReference>
<dbReference type="AlphaFoldDB" id="A0A2N5A615"/>
<dbReference type="InterPro" id="IPR050856">
    <property type="entry name" value="Biotin_carboxylase_complex"/>
</dbReference>
<keyword evidence="3" id="KW-0067">ATP-binding</keyword>
<dbReference type="GO" id="GO:0016874">
    <property type="term" value="F:ligase activity"/>
    <property type="evidence" value="ECO:0007669"/>
    <property type="project" value="UniProtKB-KW"/>
</dbReference>
<reference evidence="6 7" key="2">
    <citation type="submission" date="2018-01" db="EMBL/GenBank/DDBJ databases">
        <title>Genomic study of Klebsiella pneumoniae.</title>
        <authorList>
            <person name="Yang Y."/>
            <person name="Bicalho R."/>
        </authorList>
    </citation>
    <scope>NUCLEOTIDE SEQUENCE [LARGE SCALE GENOMIC DNA]</scope>
    <source>
        <strain evidence="6 7">A5</strain>
    </source>
</reference>
<evidence type="ECO:0000313" key="6">
    <source>
        <dbReference type="EMBL" id="PLP38777.1"/>
    </source>
</evidence>
<dbReference type="Gene3D" id="3.40.50.20">
    <property type="match status" value="1"/>
</dbReference>
<evidence type="ECO:0000256" key="1">
    <source>
        <dbReference type="ARBA" id="ARBA00022598"/>
    </source>
</evidence>
<sequence>MFDTLLIANRGAIACRILRTLRAMQVKGVAVYAEADLSSLHVREADEALSLGEGPAAQTYLVVEKIIAAALQSGARAIHPGYGFLSENAAFAEACEAAGLAFVGPTPQQLRTFGLKHT</sequence>
<dbReference type="InterPro" id="IPR016185">
    <property type="entry name" value="PreATP-grasp_dom_sf"/>
</dbReference>
<dbReference type="PROSITE" id="PS50979">
    <property type="entry name" value="BC"/>
    <property type="match status" value="1"/>
</dbReference>
<keyword evidence="2" id="KW-0547">Nucleotide-binding</keyword>
<organism evidence="6 7">
    <name type="scientific">Klebsiella variicola</name>
    <dbReference type="NCBI Taxonomy" id="244366"/>
    <lineage>
        <taxon>Bacteria</taxon>
        <taxon>Pseudomonadati</taxon>
        <taxon>Pseudomonadota</taxon>
        <taxon>Gammaproteobacteria</taxon>
        <taxon>Enterobacterales</taxon>
        <taxon>Enterobacteriaceae</taxon>
        <taxon>Klebsiella/Raoultella group</taxon>
        <taxon>Klebsiella</taxon>
        <taxon>Klebsiella pneumoniae complex</taxon>
    </lineage>
</organism>
<proteinExistence type="predicted"/>
<gene>
    <name evidence="6" type="ORF">CWM98_31830</name>
</gene>
<evidence type="ECO:0000259" key="5">
    <source>
        <dbReference type="PROSITE" id="PS50979"/>
    </source>
</evidence>
<dbReference type="PANTHER" id="PTHR18866:SF128">
    <property type="entry name" value="UREA AMIDOLYASE"/>
    <property type="match status" value="1"/>
</dbReference>
<dbReference type="GO" id="GO:0005524">
    <property type="term" value="F:ATP binding"/>
    <property type="evidence" value="ECO:0007669"/>
    <property type="project" value="UniProtKB-KW"/>
</dbReference>
<keyword evidence="1" id="KW-0436">Ligase</keyword>
<keyword evidence="4" id="KW-0092">Biotin</keyword>
<dbReference type="PANTHER" id="PTHR18866">
    <property type="entry name" value="CARBOXYLASE:PYRUVATE/ACETYL-COA/PROPIONYL-COA CARBOXYLASE"/>
    <property type="match status" value="1"/>
</dbReference>
<name>A0A2N5A615_KLEVA</name>
<evidence type="ECO:0000256" key="4">
    <source>
        <dbReference type="ARBA" id="ARBA00023267"/>
    </source>
</evidence>
<dbReference type="InterPro" id="IPR011764">
    <property type="entry name" value="Biotin_carboxylation_dom"/>
</dbReference>
<dbReference type="EMBL" id="PICB01002433">
    <property type="protein sequence ID" value="PLP38777.1"/>
    <property type="molecule type" value="Genomic_DNA"/>
</dbReference>
<reference evidence="6 7" key="1">
    <citation type="submission" date="2017-11" db="EMBL/GenBank/DDBJ databases">
        <authorList>
            <person name="Han C.G."/>
        </authorList>
    </citation>
    <scope>NUCLEOTIDE SEQUENCE [LARGE SCALE GENOMIC DNA]</scope>
    <source>
        <strain evidence="6 7">A5</strain>
    </source>
</reference>
<feature type="non-terminal residue" evidence="6">
    <location>
        <position position="118"/>
    </location>
</feature>
<comment type="caution">
    <text evidence="6">The sequence shown here is derived from an EMBL/GenBank/DDBJ whole genome shotgun (WGS) entry which is preliminary data.</text>
</comment>
<accession>A0A2N5A615</accession>
<dbReference type="SUPFAM" id="SSF52440">
    <property type="entry name" value="PreATP-grasp domain"/>
    <property type="match status" value="1"/>
</dbReference>
<dbReference type="Proteomes" id="UP000234473">
    <property type="component" value="Unassembled WGS sequence"/>
</dbReference>
<evidence type="ECO:0000256" key="3">
    <source>
        <dbReference type="ARBA" id="ARBA00022840"/>
    </source>
</evidence>
<dbReference type="InterPro" id="IPR005481">
    <property type="entry name" value="BC-like_N"/>
</dbReference>
<evidence type="ECO:0000313" key="7">
    <source>
        <dbReference type="Proteomes" id="UP000234473"/>
    </source>
</evidence>
<protein>
    <recommendedName>
        <fullName evidence="5">Biotin carboxylation domain-containing protein</fullName>
    </recommendedName>
</protein>
<feature type="domain" description="Biotin carboxylation" evidence="5">
    <location>
        <begin position="1"/>
        <end position="118"/>
    </location>
</feature>
<evidence type="ECO:0000256" key="2">
    <source>
        <dbReference type="ARBA" id="ARBA00022741"/>
    </source>
</evidence>